<organism evidence="8 9">
    <name type="scientific">Ceratopteris richardii</name>
    <name type="common">Triangle waterfern</name>
    <dbReference type="NCBI Taxonomy" id="49495"/>
    <lineage>
        <taxon>Eukaryota</taxon>
        <taxon>Viridiplantae</taxon>
        <taxon>Streptophyta</taxon>
        <taxon>Embryophyta</taxon>
        <taxon>Tracheophyta</taxon>
        <taxon>Polypodiopsida</taxon>
        <taxon>Polypodiidae</taxon>
        <taxon>Polypodiales</taxon>
        <taxon>Pteridineae</taxon>
        <taxon>Pteridaceae</taxon>
        <taxon>Parkerioideae</taxon>
        <taxon>Ceratopteris</taxon>
    </lineage>
</organism>
<dbReference type="InterPro" id="IPR029045">
    <property type="entry name" value="ClpP/crotonase-like_dom_sf"/>
</dbReference>
<dbReference type="Pfam" id="PF17820">
    <property type="entry name" value="PDZ_6"/>
    <property type="match status" value="1"/>
</dbReference>
<dbReference type="Gene3D" id="3.90.226.10">
    <property type="entry name" value="2-enoyl-CoA Hydratase, Chain A, domain 1"/>
    <property type="match status" value="1"/>
</dbReference>
<dbReference type="PANTHER" id="PTHR32060">
    <property type="entry name" value="TAIL-SPECIFIC PROTEASE"/>
    <property type="match status" value="1"/>
</dbReference>
<reference evidence="8" key="1">
    <citation type="submission" date="2021-08" db="EMBL/GenBank/DDBJ databases">
        <title>WGS assembly of Ceratopteris richardii.</title>
        <authorList>
            <person name="Marchant D.B."/>
            <person name="Chen G."/>
            <person name="Jenkins J."/>
            <person name="Shu S."/>
            <person name="Leebens-Mack J."/>
            <person name="Grimwood J."/>
            <person name="Schmutz J."/>
            <person name="Soltis P."/>
            <person name="Soltis D."/>
            <person name="Chen Z.-H."/>
        </authorList>
    </citation>
    <scope>NUCLEOTIDE SEQUENCE</scope>
    <source>
        <strain evidence="8">Whitten #5841</strain>
        <tissue evidence="8">Leaf</tissue>
    </source>
</reference>
<dbReference type="SUPFAM" id="SSF50156">
    <property type="entry name" value="PDZ domain-like"/>
    <property type="match status" value="1"/>
</dbReference>
<dbReference type="AlphaFoldDB" id="A0A8T2QGK4"/>
<evidence type="ECO:0000256" key="2">
    <source>
        <dbReference type="ARBA" id="ARBA00022670"/>
    </source>
</evidence>
<evidence type="ECO:0000256" key="4">
    <source>
        <dbReference type="ARBA" id="ARBA00022825"/>
    </source>
</evidence>
<dbReference type="SMART" id="SM00245">
    <property type="entry name" value="TSPc"/>
    <property type="match status" value="1"/>
</dbReference>
<sequence>MCNIRVLNSETTVLGGSPSPSSGMVVVFQPGTCLRPMGTYQNALLFHTRVDPTVVARCSTTEDQQKTEILQPLGGVTRDRKPIFKEAVVRFAASAALSLCFSSLESPPLAHATPCNLHSLAISSALTPLQTTFQKVANPSIILSESSNGCVADEGAAFNTLSTPQNNVEEISNEYIVAEAWQVINDRFLDARSHKWSREAWLRKREEIFKRPIPSRMAAHEIIKNMLAELKDPYTRFITPAELKQLSKYDMTSIGISIGEAEGEDDKVILRVIGVILGSSGELAGVRQGDEIVSVNGEKVQGKSAFEASSLIQGARGTFVSIEIRHQGCKNAQFLSVKRMQSIQTPVYFRLEHRGDDLIGYIRLKEFNAVARRHLVIAMDKLKAAGATSFVLDLRDNPGGLVQAGIETARLFLDNGDTVVYTAARNPEDQKSILAKNPPLTRAPLMILVNEHTASASEIVAAALHDNCRAVLVGHKTFGKGLIQSVYELSDGSGVIATVGKYVTPRLEEIDKKGIIPDFQELPSSNDVKKKIQSCSAPNMKVVHTESN</sequence>
<dbReference type="PROSITE" id="PS50106">
    <property type="entry name" value="PDZ"/>
    <property type="match status" value="1"/>
</dbReference>
<dbReference type="NCBIfam" id="TIGR00225">
    <property type="entry name" value="prc"/>
    <property type="match status" value="1"/>
</dbReference>
<protein>
    <recommendedName>
        <fullName evidence="6">C-terminal processing peptidase</fullName>
        <ecNumber evidence="6">3.4.21.102</ecNumber>
    </recommendedName>
</protein>
<comment type="caution">
    <text evidence="8">The sequence shown here is derived from an EMBL/GenBank/DDBJ whole genome shotgun (WGS) entry which is preliminary data.</text>
</comment>
<evidence type="ECO:0000259" key="7">
    <source>
        <dbReference type="PROSITE" id="PS50106"/>
    </source>
</evidence>
<dbReference type="GO" id="GO:0006508">
    <property type="term" value="P:proteolysis"/>
    <property type="evidence" value="ECO:0007669"/>
    <property type="project" value="UniProtKB-KW"/>
</dbReference>
<keyword evidence="4" id="KW-0720">Serine protease</keyword>
<dbReference type="SMART" id="SM00228">
    <property type="entry name" value="PDZ"/>
    <property type="match status" value="1"/>
</dbReference>
<comment type="similarity">
    <text evidence="1">Belongs to the peptidase S41A family.</text>
</comment>
<comment type="catalytic activity">
    <reaction evidence="5">
        <text>The enzyme shows specific recognition of a C-terminal tripeptide, Xaa-Yaa-Zaa, in which Xaa is preferably Ala or Leu, Yaa is preferably Ala or Tyr, and Zaa is preferably Ala, but then cleaves at a variable distance from the C-terminus. A typical cleavage is -Ala-Ala-|-Arg-Ala-Ala-Lys-Glu-Asn-Tyr-Ala-Leu-Ala-Ala.</text>
        <dbReference type="EC" id="3.4.21.102"/>
    </reaction>
</comment>
<dbReference type="PANTHER" id="PTHR32060:SF31">
    <property type="entry name" value="CARBOXYL-TERMINAL-PROCESSING PEPTIDASE 1, CHLOROPLASTIC"/>
    <property type="match status" value="1"/>
</dbReference>
<dbReference type="SUPFAM" id="SSF52096">
    <property type="entry name" value="ClpP/crotonase"/>
    <property type="match status" value="1"/>
</dbReference>
<evidence type="ECO:0000256" key="5">
    <source>
        <dbReference type="ARBA" id="ARBA00051784"/>
    </source>
</evidence>
<keyword evidence="2" id="KW-0645">Protease</keyword>
<keyword evidence="3" id="KW-0378">Hydrolase</keyword>
<proteinExistence type="inferred from homology"/>
<evidence type="ECO:0000256" key="3">
    <source>
        <dbReference type="ARBA" id="ARBA00022801"/>
    </source>
</evidence>
<dbReference type="Proteomes" id="UP000825935">
    <property type="component" value="Chromosome 35"/>
</dbReference>
<dbReference type="InterPro" id="IPR041489">
    <property type="entry name" value="PDZ_6"/>
</dbReference>
<gene>
    <name evidence="8" type="ORF">KP509_35G069200</name>
</gene>
<dbReference type="InterPro" id="IPR005151">
    <property type="entry name" value="Tail-specific_protease"/>
</dbReference>
<dbReference type="CDD" id="cd07560">
    <property type="entry name" value="Peptidase_S41_CPP"/>
    <property type="match status" value="1"/>
</dbReference>
<dbReference type="CDD" id="cd06782">
    <property type="entry name" value="cpPDZ_CPP-like"/>
    <property type="match status" value="1"/>
</dbReference>
<dbReference type="Gene3D" id="2.30.42.10">
    <property type="match status" value="1"/>
</dbReference>
<dbReference type="InterPro" id="IPR036034">
    <property type="entry name" value="PDZ_sf"/>
</dbReference>
<dbReference type="Pfam" id="PF03572">
    <property type="entry name" value="Peptidase_S41"/>
    <property type="match status" value="1"/>
</dbReference>
<evidence type="ECO:0000313" key="9">
    <source>
        <dbReference type="Proteomes" id="UP000825935"/>
    </source>
</evidence>
<dbReference type="FunFam" id="3.90.226.10:FF:000023">
    <property type="entry name" value="Carboxyl-terminal processing protease"/>
    <property type="match status" value="1"/>
</dbReference>
<accession>A0A8T2QGK4</accession>
<keyword evidence="9" id="KW-1185">Reference proteome</keyword>
<dbReference type="OrthoDB" id="43580at2759"/>
<evidence type="ECO:0000313" key="8">
    <source>
        <dbReference type="EMBL" id="KAH7283262.1"/>
    </source>
</evidence>
<dbReference type="GO" id="GO:0004252">
    <property type="term" value="F:serine-type endopeptidase activity"/>
    <property type="evidence" value="ECO:0007669"/>
    <property type="project" value="UniProtKB-EC"/>
</dbReference>
<dbReference type="InterPro" id="IPR004447">
    <property type="entry name" value="Peptidase_S41A"/>
</dbReference>
<dbReference type="OMA" id="ISIASCH"/>
<dbReference type="EMBL" id="CM035440">
    <property type="protein sequence ID" value="KAH7283262.1"/>
    <property type="molecule type" value="Genomic_DNA"/>
</dbReference>
<dbReference type="EC" id="3.4.21.102" evidence="6"/>
<evidence type="ECO:0000256" key="1">
    <source>
        <dbReference type="ARBA" id="ARBA00009179"/>
    </source>
</evidence>
<name>A0A8T2QGK4_CERRI</name>
<dbReference type="Gene3D" id="3.30.750.44">
    <property type="match status" value="1"/>
</dbReference>
<evidence type="ECO:0000256" key="6">
    <source>
        <dbReference type="ARBA" id="ARBA00066637"/>
    </source>
</evidence>
<feature type="domain" description="PDZ" evidence="7">
    <location>
        <begin position="243"/>
        <end position="315"/>
    </location>
</feature>
<dbReference type="InterPro" id="IPR001478">
    <property type="entry name" value="PDZ"/>
</dbReference>